<dbReference type="NCBIfam" id="TIGR04057">
    <property type="entry name" value="SusC_RagA_signa"/>
    <property type="match status" value="1"/>
</dbReference>
<reference evidence="12 13" key="1">
    <citation type="journal article" date="2012" name="J. Bacteriol.">
        <title>Genome Sequence of the Filamentous Bacterium Fibrisoma limi BUZ 3T.</title>
        <authorList>
            <person name="Filippini M."/>
            <person name="Qi W."/>
            <person name="Jaenicke S."/>
            <person name="Goesmann A."/>
            <person name="Smits T.H."/>
            <person name="Bagheri H.C."/>
        </authorList>
    </citation>
    <scope>NUCLEOTIDE SEQUENCE [LARGE SCALE GENOMIC DNA]</scope>
    <source>
        <strain evidence="13">BUZ 3T</strain>
    </source>
</reference>
<dbReference type="Gene3D" id="2.40.170.20">
    <property type="entry name" value="TonB-dependent receptor, beta-barrel domain"/>
    <property type="match status" value="1"/>
</dbReference>
<protein>
    <submittedName>
        <fullName evidence="12">TonB-dependent receptor</fullName>
    </submittedName>
</protein>
<dbReference type="InterPro" id="IPR023997">
    <property type="entry name" value="TonB-dep_OMP_SusC/RagA_CS"/>
</dbReference>
<dbReference type="AlphaFoldDB" id="I2GMK4"/>
<evidence type="ECO:0000256" key="6">
    <source>
        <dbReference type="ARBA" id="ARBA00023136"/>
    </source>
</evidence>
<keyword evidence="3 8" id="KW-1134">Transmembrane beta strand</keyword>
<dbReference type="STRING" id="1185876.BN8_04368"/>
<dbReference type="InterPro" id="IPR037066">
    <property type="entry name" value="Plug_dom_sf"/>
</dbReference>
<keyword evidence="5 9" id="KW-0798">TonB box</keyword>
<keyword evidence="12" id="KW-0675">Receptor</keyword>
<dbReference type="NCBIfam" id="TIGR04056">
    <property type="entry name" value="OMP_RagA_SusC"/>
    <property type="match status" value="1"/>
</dbReference>
<evidence type="ECO:0000259" key="10">
    <source>
        <dbReference type="Pfam" id="PF00593"/>
    </source>
</evidence>
<keyword evidence="13" id="KW-1185">Reference proteome</keyword>
<dbReference type="InterPro" id="IPR008969">
    <property type="entry name" value="CarboxyPept-like_regulatory"/>
</dbReference>
<keyword evidence="6 8" id="KW-0472">Membrane</keyword>
<dbReference type="InterPro" id="IPR036942">
    <property type="entry name" value="Beta-barrel_TonB_sf"/>
</dbReference>
<dbReference type="Gene3D" id="2.60.40.1120">
    <property type="entry name" value="Carboxypeptidase-like, regulatory domain"/>
    <property type="match status" value="1"/>
</dbReference>
<evidence type="ECO:0000313" key="12">
    <source>
        <dbReference type="EMBL" id="CCH55132.1"/>
    </source>
</evidence>
<dbReference type="Pfam" id="PF13715">
    <property type="entry name" value="CarbopepD_reg_2"/>
    <property type="match status" value="1"/>
</dbReference>
<dbReference type="InterPro" id="IPR000531">
    <property type="entry name" value="Beta-barrel_TonB"/>
</dbReference>
<evidence type="ECO:0000256" key="5">
    <source>
        <dbReference type="ARBA" id="ARBA00023077"/>
    </source>
</evidence>
<name>I2GMK4_9BACT</name>
<dbReference type="PROSITE" id="PS52016">
    <property type="entry name" value="TONB_DEPENDENT_REC_3"/>
    <property type="match status" value="1"/>
</dbReference>
<keyword evidence="7 8" id="KW-0998">Cell outer membrane</keyword>
<dbReference type="Gene3D" id="2.170.130.10">
    <property type="entry name" value="TonB-dependent receptor, plug domain"/>
    <property type="match status" value="1"/>
</dbReference>
<dbReference type="Pfam" id="PF07715">
    <property type="entry name" value="Plug"/>
    <property type="match status" value="1"/>
</dbReference>
<comment type="caution">
    <text evidence="12">The sequence shown here is derived from an EMBL/GenBank/DDBJ whole genome shotgun (WGS) entry which is preliminary data.</text>
</comment>
<dbReference type="InterPro" id="IPR012910">
    <property type="entry name" value="Plug_dom"/>
</dbReference>
<evidence type="ECO:0000256" key="8">
    <source>
        <dbReference type="PROSITE-ProRule" id="PRU01360"/>
    </source>
</evidence>
<dbReference type="InterPro" id="IPR039426">
    <property type="entry name" value="TonB-dep_rcpt-like"/>
</dbReference>
<keyword evidence="2 8" id="KW-0813">Transport</keyword>
<proteinExistence type="inferred from homology"/>
<comment type="subcellular location">
    <subcellularLocation>
        <location evidence="1 8">Cell outer membrane</location>
        <topology evidence="1 8">Multi-pass membrane protein</topology>
    </subcellularLocation>
</comment>
<keyword evidence="4 8" id="KW-0812">Transmembrane</keyword>
<evidence type="ECO:0000256" key="2">
    <source>
        <dbReference type="ARBA" id="ARBA00022448"/>
    </source>
</evidence>
<dbReference type="SUPFAM" id="SSF56935">
    <property type="entry name" value="Porins"/>
    <property type="match status" value="1"/>
</dbReference>
<evidence type="ECO:0000256" key="9">
    <source>
        <dbReference type="RuleBase" id="RU003357"/>
    </source>
</evidence>
<evidence type="ECO:0000256" key="1">
    <source>
        <dbReference type="ARBA" id="ARBA00004571"/>
    </source>
</evidence>
<evidence type="ECO:0000259" key="11">
    <source>
        <dbReference type="Pfam" id="PF07715"/>
    </source>
</evidence>
<comment type="similarity">
    <text evidence="8 9">Belongs to the TonB-dependent receptor family.</text>
</comment>
<organism evidence="12 13">
    <name type="scientific">Fibrisoma limi BUZ 3</name>
    <dbReference type="NCBI Taxonomy" id="1185876"/>
    <lineage>
        <taxon>Bacteria</taxon>
        <taxon>Pseudomonadati</taxon>
        <taxon>Bacteroidota</taxon>
        <taxon>Cytophagia</taxon>
        <taxon>Cytophagales</taxon>
        <taxon>Spirosomataceae</taxon>
        <taxon>Fibrisoma</taxon>
    </lineage>
</organism>
<evidence type="ECO:0000313" key="13">
    <source>
        <dbReference type="Proteomes" id="UP000009309"/>
    </source>
</evidence>
<dbReference type="InterPro" id="IPR023996">
    <property type="entry name" value="TonB-dep_OMP_SusC/RagA"/>
</dbReference>
<accession>I2GMK4</accession>
<dbReference type="GO" id="GO:0009279">
    <property type="term" value="C:cell outer membrane"/>
    <property type="evidence" value="ECO:0007669"/>
    <property type="project" value="UniProtKB-SubCell"/>
</dbReference>
<dbReference type="eggNOG" id="COG4771">
    <property type="taxonomic scope" value="Bacteria"/>
</dbReference>
<sequence>MVAILPAAAWANDTVLNQSANTPSQPNQPTADITVSGRVIDATTNEALAGCTVLLKGTQRGTSTDASGNFRIAVPNEDAVLVIGFIGFVSQEIRVGNRTTINVSLAPSASELAQVVVIGYGTTTKKDATGALTTVKSTEFNRGIINSPEQLLQGKVAGVNVTSASGEPGGRQNITVRGPGGVRTGSTPLFVLDGIPLDNSSTGGATNPLSFLNPQDIEAIDVLKDASATAIYGARGANGVILITTKKGKAGTSNLTLSANVGISNMARPIDVFTADEFRQQVVAVGGVLDDQKASTDWQREISRTAVTQDYNVGLSGGNDKLTYYGSLSVQNQEGILKNSQFNRYTGRFNASQRFLEDRLTLDVNLTASQTYNQRPPIESIVGAAISANPTYPAYDATGAPARYQAFTNPLLTLNLQKDITTINRVVANVSPSFKITKDLVYKLNLGVDNSSSTRDLQSLASTVPQQDGRLESIYGNNQNVLIENYFTYTRGWNNHNLTALLGHSYQKFSISGRNWSINKFPISPIEPIYNPGLGQDLTLANNRPGGFALENELQSFFSRVNYSYRDRYLLTATVRADGSSKFGANNKYGVFPSFSAGWRLSEEPFLQSGPFSDLKLRAGWGQTGNQEIPSKITQALFTSNVSATTSYPLDNSTTYPAGTTYTRLANPDIQWEVSTQTDVGLDFGLFKGALTGTVDYFRKVSGKILLEVIPADPIQPAATYWTNVPDMTITNQGVELGLNYRYVGQSGLRFDLGGNVTFIKNVVNNSPYTVITSGSATGAGLTSATINGYVNGQPIGTFFLREYIGIDDKGVSLYRDVDGDGIGGTDKDRIAAGSALPTRQYNLNGSVSFKGFDLTANFNGVSGNKLYDNTANAFFYKARLVKGLNGPAESVGEPTESINNSAPVSTRFLKDGAFFRLNNLTLGYNLNPQLIGMKRWISNIRLSATGQNLFVITKYNGYDPEVNTDRTVNGISSYGIDYLSYPKARSVIFGLNVTF</sequence>
<dbReference type="Pfam" id="PF00593">
    <property type="entry name" value="TonB_dep_Rec_b-barrel"/>
    <property type="match status" value="1"/>
</dbReference>
<gene>
    <name evidence="12" type="ORF">BN8_04368</name>
</gene>
<feature type="domain" description="TonB-dependent receptor plug" evidence="11">
    <location>
        <begin position="125"/>
        <end position="240"/>
    </location>
</feature>
<evidence type="ECO:0000256" key="7">
    <source>
        <dbReference type="ARBA" id="ARBA00023237"/>
    </source>
</evidence>
<dbReference type="SUPFAM" id="SSF49464">
    <property type="entry name" value="Carboxypeptidase regulatory domain-like"/>
    <property type="match status" value="1"/>
</dbReference>
<dbReference type="RefSeq" id="WP_009283702.1">
    <property type="nucleotide sequence ID" value="NZ_CAIT01000009.1"/>
</dbReference>
<dbReference type="EMBL" id="CAIT01000009">
    <property type="protein sequence ID" value="CCH55132.1"/>
    <property type="molecule type" value="Genomic_DNA"/>
</dbReference>
<evidence type="ECO:0000256" key="4">
    <source>
        <dbReference type="ARBA" id="ARBA00022692"/>
    </source>
</evidence>
<feature type="domain" description="TonB-dependent receptor-like beta-barrel" evidence="10">
    <location>
        <begin position="372"/>
        <end position="950"/>
    </location>
</feature>
<dbReference type="Proteomes" id="UP000009309">
    <property type="component" value="Unassembled WGS sequence"/>
</dbReference>
<dbReference type="OrthoDB" id="9768177at2"/>
<evidence type="ECO:0000256" key="3">
    <source>
        <dbReference type="ARBA" id="ARBA00022452"/>
    </source>
</evidence>